<gene>
    <name evidence="2" type="ORF">PR048_002527</name>
</gene>
<reference evidence="2 3" key="1">
    <citation type="submission" date="2023-02" db="EMBL/GenBank/DDBJ databases">
        <title>LHISI_Scaffold_Assembly.</title>
        <authorList>
            <person name="Stuart O.P."/>
            <person name="Cleave R."/>
            <person name="Magrath M.J.L."/>
            <person name="Mikheyev A.S."/>
        </authorList>
    </citation>
    <scope>NUCLEOTIDE SEQUENCE [LARGE SCALE GENOMIC DNA]</scope>
    <source>
        <strain evidence="2">Daus_M_001</strain>
        <tissue evidence="2">Leg muscle</tissue>
    </source>
</reference>
<dbReference type="InterPro" id="IPR036397">
    <property type="entry name" value="RNaseH_sf"/>
</dbReference>
<comment type="caution">
    <text evidence="2">The sequence shown here is derived from an EMBL/GenBank/DDBJ whole genome shotgun (WGS) entry which is preliminary data.</text>
</comment>
<dbReference type="Gene3D" id="3.30.420.10">
    <property type="entry name" value="Ribonuclease H-like superfamily/Ribonuclease H"/>
    <property type="match status" value="1"/>
</dbReference>
<dbReference type="EMBL" id="JARBHB010000001">
    <property type="protein sequence ID" value="KAJ8897181.1"/>
    <property type="molecule type" value="Genomic_DNA"/>
</dbReference>
<evidence type="ECO:0000256" key="1">
    <source>
        <dbReference type="SAM" id="MobiDB-lite"/>
    </source>
</evidence>
<evidence type="ECO:0000313" key="3">
    <source>
        <dbReference type="Proteomes" id="UP001159363"/>
    </source>
</evidence>
<feature type="compositionally biased region" description="Basic residues" evidence="1">
    <location>
        <begin position="100"/>
        <end position="109"/>
    </location>
</feature>
<dbReference type="Proteomes" id="UP001159363">
    <property type="component" value="Chromosome 1"/>
</dbReference>
<protein>
    <submittedName>
        <fullName evidence="2">Uncharacterized protein</fullName>
    </submittedName>
</protein>
<feature type="region of interest" description="Disordered" evidence="1">
    <location>
        <begin position="93"/>
        <end position="114"/>
    </location>
</feature>
<sequence>MFNPHYTPPSTFRLLKSVDKFLQHTVQPADKLSTAQQGALDVLGHIHLRYVNLEELFVHGILLGAQRDVPLAVEHPRPRCEVLQHVQPVVDLPLDPHHAATTKKKKKPRPYPTLSPPYPLPSSWLLPPSQVLLPAPTHFQQDCGQVTNMRKETASRIQPSTRYKVLFTKTPANETFPVSGYLQWLLKEDNHEEINEVGRYPLKEENGESVHKLAAVDVTVWIPNNHLEWVLVDEVPSHVQYIKPSNGSTSHMARVSMTALRELLPDRVVSLHADIRWPARSPDLSPCNLFLWKHLKRSAGLGVGALLPTKCAVFPDRSAAAFCERRGRVTVDMIYFNNPDISGEQSWPWEHGIVRHDSHMRKSGVTRPGIESGSPWWEASRLTAEPPRSRTILQFPYFNTRVTLGELQILLRRRRKIVFVAFLARKVSYYLSLATRV</sequence>
<organism evidence="2 3">
    <name type="scientific">Dryococelus australis</name>
    <dbReference type="NCBI Taxonomy" id="614101"/>
    <lineage>
        <taxon>Eukaryota</taxon>
        <taxon>Metazoa</taxon>
        <taxon>Ecdysozoa</taxon>
        <taxon>Arthropoda</taxon>
        <taxon>Hexapoda</taxon>
        <taxon>Insecta</taxon>
        <taxon>Pterygota</taxon>
        <taxon>Neoptera</taxon>
        <taxon>Polyneoptera</taxon>
        <taxon>Phasmatodea</taxon>
        <taxon>Verophasmatodea</taxon>
        <taxon>Anareolatae</taxon>
        <taxon>Phasmatidae</taxon>
        <taxon>Eurycanthinae</taxon>
        <taxon>Dryococelus</taxon>
    </lineage>
</organism>
<keyword evidence="3" id="KW-1185">Reference proteome</keyword>
<accession>A0ABQ9IKF7</accession>
<evidence type="ECO:0000313" key="2">
    <source>
        <dbReference type="EMBL" id="KAJ8897181.1"/>
    </source>
</evidence>
<proteinExistence type="predicted"/>
<name>A0ABQ9IKF7_9NEOP</name>